<sequence>MWLGSITLGTGAGARLMDNSSLPRGGPRRLRLIALDTGGRARRQRPANNLRADGRARAAVSGRLGGAQRQLRLVDNSGLDRLGGRPRRQRLADSRRRRNRRLSRARPVRPTTLGRNRGTAGVSRFVGQAQ</sequence>
<feature type="region of interest" description="Disordered" evidence="1">
    <location>
        <begin position="75"/>
        <end position="130"/>
    </location>
</feature>
<dbReference type="Proteomes" id="UP001144096">
    <property type="component" value="Unassembled WGS sequence"/>
</dbReference>
<proteinExistence type="predicted"/>
<dbReference type="EMBL" id="JAMXQV010000023">
    <property type="protein sequence ID" value="MCR6488124.1"/>
    <property type="molecule type" value="Genomic_DNA"/>
</dbReference>
<accession>A0A9X2SMY3</accession>
<keyword evidence="3" id="KW-1185">Reference proteome</keyword>
<reference evidence="2" key="1">
    <citation type="submission" date="2022-06" db="EMBL/GenBank/DDBJ databases">
        <title>Amycolatopsis iheyaensis sp. nov., a new species of the genus Amycolatopsis isolated from soil in Iheya island, Japan.</title>
        <authorList>
            <person name="Ngamcharungchit C."/>
            <person name="Kanto H."/>
            <person name="Take A."/>
            <person name="Intra B."/>
            <person name="Matsumoto A."/>
            <person name="Panbangred W."/>
            <person name="Inahashi Y."/>
        </authorList>
    </citation>
    <scope>NUCLEOTIDE SEQUENCE</scope>
    <source>
        <strain evidence="2">OK19-0408</strain>
    </source>
</reference>
<dbReference type="AlphaFoldDB" id="A0A9X2SMY3"/>
<gene>
    <name evidence="2" type="ORF">M8542_35385</name>
</gene>
<evidence type="ECO:0000313" key="2">
    <source>
        <dbReference type="EMBL" id="MCR6488124.1"/>
    </source>
</evidence>
<feature type="compositionally biased region" description="Basic residues" evidence="1">
    <location>
        <begin position="84"/>
        <end position="107"/>
    </location>
</feature>
<protein>
    <submittedName>
        <fullName evidence="2">Uncharacterized protein</fullName>
    </submittedName>
</protein>
<evidence type="ECO:0000256" key="1">
    <source>
        <dbReference type="SAM" id="MobiDB-lite"/>
    </source>
</evidence>
<name>A0A9X2SMY3_9PSEU</name>
<dbReference type="RefSeq" id="WP_257924686.1">
    <property type="nucleotide sequence ID" value="NZ_JAMXQV010000023.1"/>
</dbReference>
<evidence type="ECO:0000313" key="3">
    <source>
        <dbReference type="Proteomes" id="UP001144096"/>
    </source>
</evidence>
<organism evidence="2 3">
    <name type="scientific">Amycolatopsis iheyensis</name>
    <dbReference type="NCBI Taxonomy" id="2945988"/>
    <lineage>
        <taxon>Bacteria</taxon>
        <taxon>Bacillati</taxon>
        <taxon>Actinomycetota</taxon>
        <taxon>Actinomycetes</taxon>
        <taxon>Pseudonocardiales</taxon>
        <taxon>Pseudonocardiaceae</taxon>
        <taxon>Amycolatopsis</taxon>
    </lineage>
</organism>
<comment type="caution">
    <text evidence="2">The sequence shown here is derived from an EMBL/GenBank/DDBJ whole genome shotgun (WGS) entry which is preliminary data.</text>
</comment>